<dbReference type="Proteomes" id="UP000371041">
    <property type="component" value="Chromosome"/>
</dbReference>
<sequence>MKAEDFDERFDHGEDVTSELDRTKVRRPNAEQRRVTVNFPAWMIESLDREAKRLGVSRQSIIKVWIADRLEHRDHHAA</sequence>
<name>A0A5Q3Q3X4_9PSEU</name>
<evidence type="ECO:0000313" key="1">
    <source>
        <dbReference type="EMBL" id="QGK69311.1"/>
    </source>
</evidence>
<dbReference type="InterPro" id="IPR013321">
    <property type="entry name" value="Arc_rbn_hlx_hlx"/>
</dbReference>
<dbReference type="EMBL" id="CP045929">
    <property type="protein sequence ID" value="QGK69311.1"/>
    <property type="molecule type" value="Genomic_DNA"/>
</dbReference>
<dbReference type="RefSeq" id="WP_154075909.1">
    <property type="nucleotide sequence ID" value="NZ_CP045929.1"/>
</dbReference>
<evidence type="ECO:0000313" key="2">
    <source>
        <dbReference type="Proteomes" id="UP000371041"/>
    </source>
</evidence>
<protein>
    <submittedName>
        <fullName evidence="1">CopG family transcriptional regulator</fullName>
    </submittedName>
</protein>
<dbReference type="NCBIfam" id="NF047399">
    <property type="entry name" value="BrnA_antitoxin_add"/>
    <property type="match status" value="1"/>
</dbReference>
<dbReference type="SUPFAM" id="SSF47598">
    <property type="entry name" value="Ribbon-helix-helix"/>
    <property type="match status" value="1"/>
</dbReference>
<dbReference type="KEGG" id="sace:GIY23_06980"/>
<proteinExistence type="predicted"/>
<keyword evidence="2" id="KW-1185">Reference proteome</keyword>
<dbReference type="GO" id="GO:0006355">
    <property type="term" value="P:regulation of DNA-templated transcription"/>
    <property type="evidence" value="ECO:0007669"/>
    <property type="project" value="InterPro"/>
</dbReference>
<reference evidence="2" key="1">
    <citation type="submission" date="2019-11" db="EMBL/GenBank/DDBJ databases">
        <title>The complete genome sequence of Saccharopolyspora sp. E2A.</title>
        <authorList>
            <person name="Zhang G."/>
        </authorList>
    </citation>
    <scope>NUCLEOTIDE SEQUENCE [LARGE SCALE GENOMIC DNA]</scope>
    <source>
        <strain evidence="2">E2A</strain>
    </source>
</reference>
<gene>
    <name evidence="1" type="ORF">GIY23_06980</name>
</gene>
<organism evidence="1 2">
    <name type="scientific">Allosaccharopolyspora coralli</name>
    <dbReference type="NCBI Taxonomy" id="2665642"/>
    <lineage>
        <taxon>Bacteria</taxon>
        <taxon>Bacillati</taxon>
        <taxon>Actinomycetota</taxon>
        <taxon>Actinomycetes</taxon>
        <taxon>Pseudonocardiales</taxon>
        <taxon>Pseudonocardiaceae</taxon>
        <taxon>Allosaccharopolyspora</taxon>
    </lineage>
</organism>
<dbReference type="AlphaFoldDB" id="A0A5Q3Q3X4"/>
<accession>A0A5Q3Q3X4</accession>
<dbReference type="InterPro" id="IPR010985">
    <property type="entry name" value="Ribbon_hlx_hlx"/>
</dbReference>
<dbReference type="Gene3D" id="1.10.1220.10">
    <property type="entry name" value="Met repressor-like"/>
    <property type="match status" value="1"/>
</dbReference>